<protein>
    <recommendedName>
        <fullName evidence="2">DUF4825 domain-containing protein</fullName>
    </recommendedName>
</protein>
<accession>A0ABP3GDM8</accession>
<sequence length="187" mass="21891">MNTRNKIIVGLLGFGIVLFAVTQFWVLPEMDKKEQQYEMAQKDPVTHDVQSVLKYKHPYMGNAGNLTQLFSELPLNEYSRTYELDSDLLQLTILYKDGVVDIGQEKVERALIYNATTAFALINNLEVIRFSFHDKTYVVKRARLMSRYDTTISPRIDKEDWKLQVQEPLNQKEYVEEIMNEVFKIES</sequence>
<comment type="caution">
    <text evidence="3">The sequence shown here is derived from an EMBL/GenBank/DDBJ whole genome shotgun (WGS) entry which is preliminary data.</text>
</comment>
<dbReference type="EMBL" id="BAAADJ010000061">
    <property type="protein sequence ID" value="GAA0342959.1"/>
    <property type="molecule type" value="Genomic_DNA"/>
</dbReference>
<keyword evidence="1" id="KW-1133">Transmembrane helix</keyword>
<evidence type="ECO:0000259" key="2">
    <source>
        <dbReference type="Pfam" id="PF16107"/>
    </source>
</evidence>
<evidence type="ECO:0000313" key="3">
    <source>
        <dbReference type="EMBL" id="GAA0342959.1"/>
    </source>
</evidence>
<dbReference type="InterPro" id="IPR032250">
    <property type="entry name" value="DUF4825"/>
</dbReference>
<feature type="domain" description="DUF4825" evidence="2">
    <location>
        <begin position="53"/>
        <end position="135"/>
    </location>
</feature>
<evidence type="ECO:0000256" key="1">
    <source>
        <dbReference type="SAM" id="Phobius"/>
    </source>
</evidence>
<reference evidence="4" key="1">
    <citation type="journal article" date="2019" name="Int. J. Syst. Evol. Microbiol.">
        <title>The Global Catalogue of Microorganisms (GCM) 10K type strain sequencing project: providing services to taxonomists for standard genome sequencing and annotation.</title>
        <authorList>
            <consortium name="The Broad Institute Genomics Platform"/>
            <consortium name="The Broad Institute Genome Sequencing Center for Infectious Disease"/>
            <person name="Wu L."/>
            <person name="Ma J."/>
        </authorList>
    </citation>
    <scope>NUCLEOTIDE SEQUENCE [LARGE SCALE GENOMIC DNA]</scope>
    <source>
        <strain evidence="4">JCM 9731</strain>
    </source>
</reference>
<keyword evidence="4" id="KW-1185">Reference proteome</keyword>
<keyword evidence="1" id="KW-0812">Transmembrane</keyword>
<feature type="transmembrane region" description="Helical" evidence="1">
    <location>
        <begin position="7"/>
        <end position="27"/>
    </location>
</feature>
<dbReference type="Pfam" id="PF16107">
    <property type="entry name" value="DUF4825"/>
    <property type="match status" value="1"/>
</dbReference>
<gene>
    <name evidence="3" type="ORF">GCM10008967_36780</name>
</gene>
<organism evidence="3 4">
    <name type="scientific">Bacillus carboniphilus</name>
    <dbReference type="NCBI Taxonomy" id="86663"/>
    <lineage>
        <taxon>Bacteria</taxon>
        <taxon>Bacillati</taxon>
        <taxon>Bacillota</taxon>
        <taxon>Bacilli</taxon>
        <taxon>Bacillales</taxon>
        <taxon>Bacillaceae</taxon>
        <taxon>Bacillus</taxon>
    </lineage>
</organism>
<name>A0ABP3GDM8_9BACI</name>
<keyword evidence="1" id="KW-0472">Membrane</keyword>
<dbReference type="Proteomes" id="UP001500782">
    <property type="component" value="Unassembled WGS sequence"/>
</dbReference>
<proteinExistence type="predicted"/>
<evidence type="ECO:0000313" key="4">
    <source>
        <dbReference type="Proteomes" id="UP001500782"/>
    </source>
</evidence>